<dbReference type="Gene3D" id="1.10.10.2520">
    <property type="entry name" value="Cell wall hydrolase SleB, domain 1"/>
    <property type="match status" value="1"/>
</dbReference>
<feature type="region of interest" description="Disordered" evidence="1">
    <location>
        <begin position="44"/>
        <end position="74"/>
    </location>
</feature>
<organism evidence="3 4">
    <name type="scientific">Candidatus Hydrogenisulfobacillus filiaventi</name>
    <dbReference type="NCBI Taxonomy" id="2707344"/>
    <lineage>
        <taxon>Bacteria</taxon>
        <taxon>Bacillati</taxon>
        <taxon>Bacillota</taxon>
        <taxon>Clostridia</taxon>
        <taxon>Eubacteriales</taxon>
        <taxon>Clostridiales Family XVII. Incertae Sedis</taxon>
        <taxon>Candidatus Hydrogenisulfobacillus</taxon>
    </lineage>
</organism>
<dbReference type="AlphaFoldDB" id="A0A6F8ZGF4"/>
<keyword evidence="3" id="KW-0378">Hydrolase</keyword>
<evidence type="ECO:0000313" key="4">
    <source>
        <dbReference type="Proteomes" id="UP000503399"/>
    </source>
</evidence>
<protein>
    <submittedName>
        <fullName evidence="3">Putative Gamma-D-glutamyl-meso-diaminopimelate peptidase</fullName>
        <ecNumber evidence="3">3.4.19.11</ecNumber>
    </submittedName>
</protein>
<evidence type="ECO:0000256" key="1">
    <source>
        <dbReference type="SAM" id="MobiDB-lite"/>
    </source>
</evidence>
<keyword evidence="4" id="KW-1185">Reference proteome</keyword>
<reference evidence="3 4" key="1">
    <citation type="submission" date="2020-02" db="EMBL/GenBank/DDBJ databases">
        <authorList>
            <person name="Hogendoorn C."/>
        </authorList>
    </citation>
    <scope>NUCLEOTIDE SEQUENCE [LARGE SCALE GENOMIC DNA]</scope>
    <source>
        <strain evidence="3">R501</strain>
    </source>
</reference>
<dbReference type="InterPro" id="IPR011105">
    <property type="entry name" value="Cell_wall_hydrolase_SleB"/>
</dbReference>
<dbReference type="Pfam" id="PF07486">
    <property type="entry name" value="Hydrolase_2"/>
    <property type="match status" value="1"/>
</dbReference>
<dbReference type="PANTHER" id="PTHR33734:SF22">
    <property type="entry name" value="MEMBRANE-BOUND LYTIC MUREIN TRANSGLYCOSYLASE D"/>
    <property type="match status" value="1"/>
</dbReference>
<dbReference type="SMART" id="SM00257">
    <property type="entry name" value="LysM"/>
    <property type="match status" value="2"/>
</dbReference>
<dbReference type="GO" id="GO:0016787">
    <property type="term" value="F:hydrolase activity"/>
    <property type="evidence" value="ECO:0007669"/>
    <property type="project" value="UniProtKB-KW"/>
</dbReference>
<dbReference type="SUPFAM" id="SSF54106">
    <property type="entry name" value="LysM domain"/>
    <property type="match status" value="2"/>
</dbReference>
<dbReference type="Gene3D" id="6.20.240.60">
    <property type="match status" value="1"/>
</dbReference>
<evidence type="ECO:0000313" key="3">
    <source>
        <dbReference type="EMBL" id="CAB1128860.1"/>
    </source>
</evidence>
<gene>
    <name evidence="3" type="ORF">R50_1354</name>
</gene>
<sequence>MADHYASRTAPVPLSAAGPRDPEGVRMRAPVLLALGSMLMSVASSGPAVPPSSSPAAGAGGPGPAAQTRRPVSPLPGQLEGGYIAVDLVHRAGTVPAAAPPPPAGRLYRIRWGDTLWGLSRRFHVPLTALEAVNHVTAGTVIEAGRDLVIPEEYTVQAGDTLPAIARRFHVPLLLLWHINGLTSDQLTPGQVLTIPYTGQVPDPVYTIPPAPDPPPALPARGLPAAPGLDARDILLLAHLIQAEAGDQPFLGQVAVGAVVLNRLHAPGYPKTVSQVIFAPGQFESVSNGTFWAPPGPSALLAAKAAAAGWDPVPGALYFYNPALTASTWMRDLPVVAEIGQQVFAR</sequence>
<dbReference type="Pfam" id="PF01476">
    <property type="entry name" value="LysM"/>
    <property type="match status" value="2"/>
</dbReference>
<dbReference type="Gene3D" id="3.10.350.10">
    <property type="entry name" value="LysM domain"/>
    <property type="match status" value="2"/>
</dbReference>
<dbReference type="PANTHER" id="PTHR33734">
    <property type="entry name" value="LYSM DOMAIN-CONTAINING GPI-ANCHORED PROTEIN 2"/>
    <property type="match status" value="1"/>
</dbReference>
<proteinExistence type="predicted"/>
<dbReference type="InterPro" id="IPR036779">
    <property type="entry name" value="LysM_dom_sf"/>
</dbReference>
<evidence type="ECO:0000259" key="2">
    <source>
        <dbReference type="PROSITE" id="PS51782"/>
    </source>
</evidence>
<dbReference type="Proteomes" id="UP000503399">
    <property type="component" value="Chromosome"/>
</dbReference>
<dbReference type="EMBL" id="LR778114">
    <property type="protein sequence ID" value="CAB1128860.1"/>
    <property type="molecule type" value="Genomic_DNA"/>
</dbReference>
<name>A0A6F8ZGF4_9FIRM</name>
<dbReference type="InterPro" id="IPR042047">
    <property type="entry name" value="SleB_dom1"/>
</dbReference>
<dbReference type="EC" id="3.4.19.11" evidence="3"/>
<dbReference type="KEGG" id="hfv:R50_1354"/>
<feature type="domain" description="LysM" evidence="2">
    <location>
        <begin position="152"/>
        <end position="195"/>
    </location>
</feature>
<dbReference type="CDD" id="cd00118">
    <property type="entry name" value="LysM"/>
    <property type="match status" value="2"/>
</dbReference>
<feature type="region of interest" description="Disordered" evidence="1">
    <location>
        <begin position="1"/>
        <end position="23"/>
    </location>
</feature>
<dbReference type="PROSITE" id="PS51782">
    <property type="entry name" value="LYSM"/>
    <property type="match status" value="2"/>
</dbReference>
<dbReference type="InterPro" id="IPR018392">
    <property type="entry name" value="LysM"/>
</dbReference>
<accession>A0A6F8ZGF4</accession>
<feature type="domain" description="LysM" evidence="2">
    <location>
        <begin position="106"/>
        <end position="150"/>
    </location>
</feature>